<dbReference type="AlphaFoldDB" id="A0AAE3H2P6"/>
<evidence type="ECO:0000313" key="2">
    <source>
        <dbReference type="EMBL" id="MCP9763527.1"/>
    </source>
</evidence>
<feature type="signal peptide" evidence="1">
    <location>
        <begin position="1"/>
        <end position="19"/>
    </location>
</feature>
<organism evidence="2 3">
    <name type="scientific">Lacihabitans soyangensis</name>
    <dbReference type="NCBI Taxonomy" id="869394"/>
    <lineage>
        <taxon>Bacteria</taxon>
        <taxon>Pseudomonadati</taxon>
        <taxon>Bacteroidota</taxon>
        <taxon>Cytophagia</taxon>
        <taxon>Cytophagales</taxon>
        <taxon>Leadbetterellaceae</taxon>
        <taxon>Lacihabitans</taxon>
    </lineage>
</organism>
<feature type="chain" id="PRO_5042164531" description="Sortilin N-terminal domain-containing protein" evidence="1">
    <location>
        <begin position="20"/>
        <end position="176"/>
    </location>
</feature>
<dbReference type="EMBL" id="RJUF01000030">
    <property type="protein sequence ID" value="MCP9763527.1"/>
    <property type="molecule type" value="Genomic_DNA"/>
</dbReference>
<evidence type="ECO:0008006" key="4">
    <source>
        <dbReference type="Google" id="ProtNLM"/>
    </source>
</evidence>
<dbReference type="SUPFAM" id="SSF110296">
    <property type="entry name" value="Oligoxyloglucan reducing end-specific cellobiohydrolase"/>
    <property type="match status" value="1"/>
</dbReference>
<accession>A0AAE3H2P6</accession>
<evidence type="ECO:0000256" key="1">
    <source>
        <dbReference type="SAM" id="SignalP"/>
    </source>
</evidence>
<keyword evidence="3" id="KW-1185">Reference proteome</keyword>
<protein>
    <recommendedName>
        <fullName evidence="4">Sortilin N-terminal domain-containing protein</fullName>
    </recommendedName>
</protein>
<proteinExistence type="predicted"/>
<feature type="non-terminal residue" evidence="2">
    <location>
        <position position="176"/>
    </location>
</feature>
<keyword evidence="1" id="KW-0732">Signal</keyword>
<evidence type="ECO:0000313" key="3">
    <source>
        <dbReference type="Proteomes" id="UP001204144"/>
    </source>
</evidence>
<sequence length="176" mass="19956">MKRLLLFILFTTSLSQLTAQDISVDILQQGKSFADSSYYDIIKVEDKFWVAGKYGILKSLDAQGNIENISYPTEGLDIYKLENLDNQTVLASGDKGTLYIHDLKTKAWKTIKVRNYENACFYNLAVDNQKNIFLSGGNSKIAHSGKSIPNGFVLVSSDMGQTWRRIYKNTFNMVWC</sequence>
<gene>
    <name evidence="2" type="ORF">EGI31_11220</name>
</gene>
<comment type="caution">
    <text evidence="2">The sequence shown here is derived from an EMBL/GenBank/DDBJ whole genome shotgun (WGS) entry which is preliminary data.</text>
</comment>
<reference evidence="2 3" key="1">
    <citation type="submission" date="2018-11" db="EMBL/GenBank/DDBJ databases">
        <title>Novel bacteria species description.</title>
        <authorList>
            <person name="Han J.-H."/>
        </authorList>
    </citation>
    <scope>NUCLEOTIDE SEQUENCE [LARGE SCALE GENOMIC DNA]</scope>
    <source>
        <strain evidence="2 3">KCTC23259</strain>
    </source>
</reference>
<dbReference type="RefSeq" id="WP_255037307.1">
    <property type="nucleotide sequence ID" value="NZ_RJUF01000030.1"/>
</dbReference>
<name>A0AAE3H2P6_9BACT</name>
<dbReference type="Proteomes" id="UP001204144">
    <property type="component" value="Unassembled WGS sequence"/>
</dbReference>